<dbReference type="GO" id="GO:0003677">
    <property type="term" value="F:DNA binding"/>
    <property type="evidence" value="ECO:0007669"/>
    <property type="project" value="InterPro"/>
</dbReference>
<name>A0AAV3XUM7_9CYAN</name>
<dbReference type="InterPro" id="IPR003593">
    <property type="entry name" value="AAA+_ATPase"/>
</dbReference>
<proteinExistence type="predicted"/>
<evidence type="ECO:0000256" key="3">
    <source>
        <dbReference type="SAM" id="MobiDB-lite"/>
    </source>
</evidence>
<dbReference type="GO" id="GO:0016491">
    <property type="term" value="F:oxidoreductase activity"/>
    <property type="evidence" value="ECO:0007669"/>
    <property type="project" value="TreeGrafter"/>
</dbReference>
<dbReference type="InterPro" id="IPR001387">
    <property type="entry name" value="Cro/C1-type_HTH"/>
</dbReference>
<dbReference type="Gene3D" id="3.40.50.300">
    <property type="entry name" value="P-loop containing nucleotide triphosphate hydrolases"/>
    <property type="match status" value="1"/>
</dbReference>
<keyword evidence="2" id="KW-0605">Phycobilisome</keyword>
<dbReference type="PROSITE" id="PS50837">
    <property type="entry name" value="NACHT"/>
    <property type="match status" value="1"/>
</dbReference>
<dbReference type="PANTHER" id="PTHR12697:SF5">
    <property type="entry name" value="DEOXYHYPUSINE HYDROXYLASE"/>
    <property type="match status" value="1"/>
</dbReference>
<dbReference type="Proteomes" id="UP001050975">
    <property type="component" value="Unassembled WGS sequence"/>
</dbReference>
<dbReference type="Pfam" id="PF22730">
    <property type="entry name" value="NCC-H"/>
    <property type="match status" value="1"/>
</dbReference>
<evidence type="ECO:0008006" key="8">
    <source>
        <dbReference type="Google" id="ProtNLM"/>
    </source>
</evidence>
<feature type="domain" description="NACHT" evidence="4">
    <location>
        <begin position="192"/>
        <end position="310"/>
    </location>
</feature>
<dbReference type="EMBL" id="BLAY01000338">
    <property type="protein sequence ID" value="GET44367.1"/>
    <property type="molecule type" value="Genomic_DNA"/>
</dbReference>
<accession>A0AAV3XUM7</accession>
<feature type="compositionally biased region" description="Basic and acidic residues" evidence="3">
    <location>
        <begin position="81"/>
        <end position="98"/>
    </location>
</feature>
<dbReference type="InterPro" id="IPR007111">
    <property type="entry name" value="NACHT_NTPase"/>
</dbReference>
<evidence type="ECO:0000256" key="1">
    <source>
        <dbReference type="ARBA" id="ARBA00022549"/>
    </source>
</evidence>
<dbReference type="Pfam" id="PF05729">
    <property type="entry name" value="NACHT"/>
    <property type="match status" value="1"/>
</dbReference>
<dbReference type="PANTHER" id="PTHR12697">
    <property type="entry name" value="PBS LYASE HEAT-LIKE PROTEIN"/>
    <property type="match status" value="1"/>
</dbReference>
<dbReference type="InterPro" id="IPR011989">
    <property type="entry name" value="ARM-like"/>
</dbReference>
<dbReference type="SMART" id="SM00567">
    <property type="entry name" value="EZ_HEAT"/>
    <property type="match status" value="12"/>
</dbReference>
<organism evidence="6 7">
    <name type="scientific">Microseira wollei NIES-4236</name>
    <dbReference type="NCBI Taxonomy" id="2530354"/>
    <lineage>
        <taxon>Bacteria</taxon>
        <taxon>Bacillati</taxon>
        <taxon>Cyanobacteriota</taxon>
        <taxon>Cyanophyceae</taxon>
        <taxon>Oscillatoriophycideae</taxon>
        <taxon>Aerosakkonematales</taxon>
        <taxon>Aerosakkonemataceae</taxon>
        <taxon>Microseira</taxon>
    </lineage>
</organism>
<dbReference type="RefSeq" id="WP_226594216.1">
    <property type="nucleotide sequence ID" value="NZ_BLAY01000338.1"/>
</dbReference>
<keyword evidence="1" id="KW-0042">Antenna complex</keyword>
<dbReference type="InterPro" id="IPR004155">
    <property type="entry name" value="PBS_lyase_HEAT"/>
</dbReference>
<dbReference type="Gene3D" id="1.25.10.10">
    <property type="entry name" value="Leucine-rich Repeat Variant"/>
    <property type="match status" value="4"/>
</dbReference>
<dbReference type="InterPro" id="IPR027417">
    <property type="entry name" value="P-loop_NTPase"/>
</dbReference>
<dbReference type="SUPFAM" id="SSF52540">
    <property type="entry name" value="P-loop containing nucleoside triphosphate hydrolases"/>
    <property type="match status" value="1"/>
</dbReference>
<reference evidence="6" key="1">
    <citation type="submission" date="2019-10" db="EMBL/GenBank/DDBJ databases">
        <title>Draft genome sequece of Microseira wollei NIES-4236.</title>
        <authorList>
            <person name="Yamaguchi H."/>
            <person name="Suzuki S."/>
            <person name="Kawachi M."/>
        </authorList>
    </citation>
    <scope>NUCLEOTIDE SEQUENCE</scope>
    <source>
        <strain evidence="6">NIES-4236</strain>
    </source>
</reference>
<evidence type="ECO:0000259" key="5">
    <source>
        <dbReference type="PROSITE" id="PS50943"/>
    </source>
</evidence>
<dbReference type="SMART" id="SM00382">
    <property type="entry name" value="AAA"/>
    <property type="match status" value="1"/>
</dbReference>
<dbReference type="PROSITE" id="PS50943">
    <property type="entry name" value="HTH_CROC1"/>
    <property type="match status" value="1"/>
</dbReference>
<evidence type="ECO:0000256" key="2">
    <source>
        <dbReference type="ARBA" id="ARBA00022738"/>
    </source>
</evidence>
<feature type="region of interest" description="Disordered" evidence="3">
    <location>
        <begin position="78"/>
        <end position="98"/>
    </location>
</feature>
<keyword evidence="7" id="KW-1185">Reference proteome</keyword>
<dbReference type="GO" id="GO:0030089">
    <property type="term" value="C:phycobilisome"/>
    <property type="evidence" value="ECO:0007669"/>
    <property type="project" value="UniProtKB-KW"/>
</dbReference>
<evidence type="ECO:0000259" key="4">
    <source>
        <dbReference type="PROSITE" id="PS50837"/>
    </source>
</evidence>
<dbReference type="SMART" id="SM00530">
    <property type="entry name" value="HTH_XRE"/>
    <property type="match status" value="1"/>
</dbReference>
<evidence type="ECO:0000313" key="7">
    <source>
        <dbReference type="Proteomes" id="UP001050975"/>
    </source>
</evidence>
<gene>
    <name evidence="6" type="ORF">MiSe_91940</name>
</gene>
<dbReference type="InterPro" id="IPR054570">
    <property type="entry name" value="NCC-H_dom"/>
</dbReference>
<feature type="domain" description="HTH cro/C1-type" evidence="5">
    <location>
        <begin position="27"/>
        <end position="70"/>
    </location>
</feature>
<comment type="caution">
    <text evidence="6">The sequence shown here is derived from an EMBL/GenBank/DDBJ whole genome shotgun (WGS) entry which is preliminary data.</text>
</comment>
<dbReference type="Pfam" id="PF13646">
    <property type="entry name" value="HEAT_2"/>
    <property type="match status" value="4"/>
</dbReference>
<dbReference type="SUPFAM" id="SSF47413">
    <property type="entry name" value="lambda repressor-like DNA-binding domains"/>
    <property type="match status" value="1"/>
</dbReference>
<dbReference type="InterPro" id="IPR010982">
    <property type="entry name" value="Lambda_DNA-bd_dom_sf"/>
</dbReference>
<dbReference type="AlphaFoldDB" id="A0AAV3XUM7"/>
<dbReference type="SUPFAM" id="SSF48371">
    <property type="entry name" value="ARM repeat"/>
    <property type="match status" value="2"/>
</dbReference>
<sequence>MPRRGIRVAPACIPKIKQALRRHGFPSQNALAETLGLSRATITSFFTGKAIDYTNFLEICQRLGLDWQAIAYIEEEPPIPAEEHDGGRAEEQATPRTDDTDWRQVCQEMLQAQNNRRLTTNPLTAGDGLTFELDEIYVPLGLVERKQRERLLGDISPEEGSRIYEPETSDEITQTFHNNEFFELVLRPGKSKRIAIIGEPGAGKTTLLQKIAAWVIDNTSDVPIWISLADLQGKTIEEYLLNNWLRSATRKVRVTPEIEEALGELFNSRRVWLLLDGVDEMVTESGNALAQISKQLTGWVSDARVVLTCRLNVWDAGKNALENFETYRNLDFSYGDAQTPDQVGQFIRCWFKNNPAAERLRTELDKPGKDRIKDAVKNPLRLALLCRTWALGKGGLPNAKAGLYRQFTESLYEWKQEQFPTSSTQRQELNQALGELAKRAIAQEKTKFRLRHRLVREILGEPDAKLFKLALQLGWLNQVGVAVEAENCGEKVYAFYHPTFQEYFAAQGIDDWHYFFNHIPHNPKQGTYRIFEPQWKEVILLWLGREDVSKEQKEELIDALVNFRDNCKGFYLYRSYFLAASGMAEFADSDWADEIICQIIHWAFGWFYIENKQQLWTLLKPIADKARATLLETARGKTIAALVKLIESTQDESTSRQATEILGKIDSSNQTVITVLLNLIESSDNEELCREAIVRLGEVGTGNSTAIESLVKVIESTEDDEKCWLALDCLGKIGQGNPTAIAALLQIVETNENELTCLQAADTLGRIDPGNRAAIDKLNQVIKSTKNEDFCWLTANSLGKIDPGNPEVITALVELIKSTEYEYIRQQAAESLGKVGAGNPDAIAALVELIKSTEYEHIRQQAAESLGKVGAGNPDAIAALVELIESIEDEESLRMAIESLGNIGYGNPKAIAALLQIIKSDRNEFTQRIAIKNLGQIASVNPEAIATIIQILQSNQNEFTSRIAADTLGKIDPDNPEAIAALVKLIESTQDQFTRKLATNSLREIGKSNLTAIAALIKLINSTESEYIRQQATFSLGEIGARNQTAIAALAGIIESNQNKLTRKIAAESLGKIDPGNQTAIAALVQLIESSDHKYPQGEVSDSLGESSRVHETAIAVLVRLIEKTENEFARQKSSDRLKDILRDEHLAGIVVALKEYLSHETYKNDVQRFQDCYKLIWHCAQNMSYPDFYQAWHN</sequence>
<dbReference type="InterPro" id="IPR016024">
    <property type="entry name" value="ARM-type_fold"/>
</dbReference>
<protein>
    <recommendedName>
        <fullName evidence="8">NACHT domain-containing protein</fullName>
    </recommendedName>
</protein>
<dbReference type="CDD" id="cd00093">
    <property type="entry name" value="HTH_XRE"/>
    <property type="match status" value="1"/>
</dbReference>
<evidence type="ECO:0000313" key="6">
    <source>
        <dbReference type="EMBL" id="GET44367.1"/>
    </source>
</evidence>